<comment type="caution">
    <text evidence="9">The sequence shown here is derived from an EMBL/GenBank/DDBJ whole genome shotgun (WGS) entry which is preliminary data.</text>
</comment>
<proteinExistence type="inferred from homology"/>
<evidence type="ECO:0000256" key="5">
    <source>
        <dbReference type="ARBA" id="ARBA00022729"/>
    </source>
</evidence>
<dbReference type="InterPro" id="IPR054463">
    <property type="entry name" value="PexRD54_WY"/>
</dbReference>
<feature type="chain" id="PRO_5044795055" description="RxLR effector PexRD54 WY domain-containing protein" evidence="7">
    <location>
        <begin position="21"/>
        <end position="190"/>
    </location>
</feature>
<dbReference type="EMBL" id="JBIMZQ010000002">
    <property type="protein sequence ID" value="KAL3673924.1"/>
    <property type="molecule type" value="Genomic_DNA"/>
</dbReference>
<feature type="domain" description="RxLR effector PexRD54 WY" evidence="8">
    <location>
        <begin position="63"/>
        <end position="104"/>
    </location>
</feature>
<keyword evidence="4" id="KW-0964">Secreted</keyword>
<evidence type="ECO:0000256" key="3">
    <source>
        <dbReference type="ARBA" id="ARBA00010400"/>
    </source>
</evidence>
<comment type="subcellular location">
    <subcellularLocation>
        <location evidence="1">Host cell</location>
    </subcellularLocation>
    <subcellularLocation>
        <location evidence="2">Secreted</location>
    </subcellularLocation>
</comment>
<gene>
    <name evidence="9" type="ORF">V7S43_001611</name>
</gene>
<evidence type="ECO:0000256" key="2">
    <source>
        <dbReference type="ARBA" id="ARBA00004613"/>
    </source>
</evidence>
<evidence type="ECO:0000256" key="1">
    <source>
        <dbReference type="ARBA" id="ARBA00004340"/>
    </source>
</evidence>
<evidence type="ECO:0000256" key="7">
    <source>
        <dbReference type="SAM" id="SignalP"/>
    </source>
</evidence>
<keyword evidence="6" id="KW-0843">Virulence</keyword>
<accession>A0ABD3G9V3</accession>
<evidence type="ECO:0000256" key="6">
    <source>
        <dbReference type="ARBA" id="ARBA00023026"/>
    </source>
</evidence>
<evidence type="ECO:0000256" key="4">
    <source>
        <dbReference type="ARBA" id="ARBA00022525"/>
    </source>
</evidence>
<comment type="similarity">
    <text evidence="3">Belongs to the RxLR effector family.</text>
</comment>
<feature type="signal peptide" evidence="7">
    <location>
        <begin position="1"/>
        <end position="20"/>
    </location>
</feature>
<evidence type="ECO:0000259" key="8">
    <source>
        <dbReference type="Pfam" id="PF22748"/>
    </source>
</evidence>
<organism evidence="9 10">
    <name type="scientific">Phytophthora oleae</name>
    <dbReference type="NCBI Taxonomy" id="2107226"/>
    <lineage>
        <taxon>Eukaryota</taxon>
        <taxon>Sar</taxon>
        <taxon>Stramenopiles</taxon>
        <taxon>Oomycota</taxon>
        <taxon>Peronosporomycetes</taxon>
        <taxon>Peronosporales</taxon>
        <taxon>Peronosporaceae</taxon>
        <taxon>Phytophthora</taxon>
    </lineage>
</organism>
<name>A0ABD3G9V3_9STRA</name>
<reference evidence="9 10" key="1">
    <citation type="submission" date="2024-09" db="EMBL/GenBank/DDBJ databases">
        <title>Genome sequencing and assembly of Phytophthora oleae, isolate VK10A, causative agent of rot of olive drupes.</title>
        <authorList>
            <person name="Conti Taguali S."/>
            <person name="Riolo M."/>
            <person name="La Spada F."/>
            <person name="Cacciola S.O."/>
            <person name="Dionisio G."/>
        </authorList>
    </citation>
    <scope>NUCLEOTIDE SEQUENCE [LARGE SCALE GENOMIC DNA]</scope>
    <source>
        <strain evidence="9 10">VK10A</strain>
    </source>
</reference>
<evidence type="ECO:0000313" key="9">
    <source>
        <dbReference type="EMBL" id="KAL3673924.1"/>
    </source>
</evidence>
<sequence length="190" mass="21632">MRLFYLAGVAILAIAAGGDATGFRVSYPTFPINIEFTLQARASYQPRGFYERELLKSSKVTDEQLQKWLSKGKAADTVFYRMDLVNARITTLFESPQFIRWLQYADDLSATGKGTPAISVLSTQYGDDTLHKMIEWAKKESNTKALGTRLQADQLEHWVTTRKDPDKVFKLYDLNYAGRNILSHRLGQVR</sequence>
<dbReference type="Pfam" id="PF22748">
    <property type="entry name" value="PexRD54_WY"/>
    <property type="match status" value="1"/>
</dbReference>
<evidence type="ECO:0000313" key="10">
    <source>
        <dbReference type="Proteomes" id="UP001632037"/>
    </source>
</evidence>
<dbReference type="Proteomes" id="UP001632037">
    <property type="component" value="Unassembled WGS sequence"/>
</dbReference>
<protein>
    <recommendedName>
        <fullName evidence="8">RxLR effector PexRD54 WY domain-containing protein</fullName>
    </recommendedName>
</protein>
<keyword evidence="10" id="KW-1185">Reference proteome</keyword>
<keyword evidence="5 7" id="KW-0732">Signal</keyword>
<dbReference type="AlphaFoldDB" id="A0ABD3G9V3"/>